<keyword evidence="2" id="KW-1003">Cell membrane</keyword>
<feature type="domain" description="PspC-related transmembrane region" evidence="8">
    <location>
        <begin position="228"/>
        <end position="366"/>
    </location>
</feature>
<dbReference type="Proteomes" id="UP001491088">
    <property type="component" value="Chromosome"/>
</dbReference>
<protein>
    <submittedName>
        <fullName evidence="10">PspC domain-containing protein</fullName>
    </submittedName>
</protein>
<dbReference type="PANTHER" id="PTHR33885">
    <property type="entry name" value="PHAGE SHOCK PROTEIN C"/>
    <property type="match status" value="1"/>
</dbReference>
<dbReference type="InterPro" id="IPR054319">
    <property type="entry name" value="PspC-rel_ToastRack"/>
</dbReference>
<evidence type="ECO:0000256" key="2">
    <source>
        <dbReference type="ARBA" id="ARBA00022475"/>
    </source>
</evidence>
<dbReference type="InterPro" id="IPR054321">
    <property type="entry name" value="PspC-rel_TM"/>
</dbReference>
<evidence type="ECO:0000256" key="1">
    <source>
        <dbReference type="ARBA" id="ARBA00004162"/>
    </source>
</evidence>
<keyword evidence="3 6" id="KW-0812">Transmembrane</keyword>
<evidence type="ECO:0000259" key="9">
    <source>
        <dbReference type="Pfam" id="PF22744"/>
    </source>
</evidence>
<evidence type="ECO:0000259" key="7">
    <source>
        <dbReference type="Pfam" id="PF04024"/>
    </source>
</evidence>
<dbReference type="Pfam" id="PF22571">
    <property type="entry name" value="LiaI-LiaF-TM_PspC"/>
    <property type="match status" value="1"/>
</dbReference>
<proteinExistence type="predicted"/>
<feature type="domain" description="Phage shock protein PspC N-terminal" evidence="7">
    <location>
        <begin position="108"/>
        <end position="165"/>
    </location>
</feature>
<keyword evidence="5 6" id="KW-0472">Membrane</keyword>
<feature type="transmembrane region" description="Helical" evidence="6">
    <location>
        <begin position="306"/>
        <end position="331"/>
    </location>
</feature>
<dbReference type="Pfam" id="PF04024">
    <property type="entry name" value="PspC"/>
    <property type="match status" value="1"/>
</dbReference>
<evidence type="ECO:0000313" key="11">
    <source>
        <dbReference type="Proteomes" id="UP001491088"/>
    </source>
</evidence>
<dbReference type="Pfam" id="PF22744">
    <property type="entry name" value="Toast-rack_PspC-Cterm"/>
    <property type="match status" value="1"/>
</dbReference>
<evidence type="ECO:0000256" key="3">
    <source>
        <dbReference type="ARBA" id="ARBA00022692"/>
    </source>
</evidence>
<comment type="subcellular location">
    <subcellularLocation>
        <location evidence="1">Cell membrane</location>
        <topology evidence="1">Single-pass membrane protein</topology>
    </subcellularLocation>
</comment>
<name>A0ABZ2TRA4_9FLAO</name>
<accession>A0ABZ2TRA4</accession>
<dbReference type="PANTHER" id="PTHR33885:SF3">
    <property type="entry name" value="PHAGE SHOCK PROTEIN C"/>
    <property type="match status" value="1"/>
</dbReference>
<dbReference type="InterPro" id="IPR052027">
    <property type="entry name" value="PspC"/>
</dbReference>
<organism evidence="10 11">
    <name type="scientific">Polaribacter marinaquae</name>
    <dbReference type="NCBI Taxonomy" id="1642819"/>
    <lineage>
        <taxon>Bacteria</taxon>
        <taxon>Pseudomonadati</taxon>
        <taxon>Bacteroidota</taxon>
        <taxon>Flavobacteriia</taxon>
        <taxon>Flavobacteriales</taxon>
        <taxon>Flavobacteriaceae</taxon>
    </lineage>
</organism>
<feature type="domain" description="PspC-related ToastRack" evidence="9">
    <location>
        <begin position="417"/>
        <end position="546"/>
    </location>
</feature>
<feature type="transmembrane region" description="Helical" evidence="6">
    <location>
        <begin position="343"/>
        <end position="362"/>
    </location>
</feature>
<feature type="transmembrane region" description="Helical" evidence="6">
    <location>
        <begin position="143"/>
        <end position="162"/>
    </location>
</feature>
<evidence type="ECO:0000256" key="4">
    <source>
        <dbReference type="ARBA" id="ARBA00022989"/>
    </source>
</evidence>
<keyword evidence="11" id="KW-1185">Reference proteome</keyword>
<evidence type="ECO:0000256" key="6">
    <source>
        <dbReference type="SAM" id="Phobius"/>
    </source>
</evidence>
<sequence>MNKTININLGGFFFHIDEIAYQKLRRYLESISKSLSEDPQGKNEIIADIEARISELLSEKITDARQVVNEGDIEDIIVIMGQPEDYAEAEEAYSDASYSYKRNNTSGKKLFRDGDDKFLGGVASGIAHYFDIDAIWIRLGLLALFFGAGFGILIYIILWILLPEAKTTAEKLQMEGEPVNIDNIEKKIREEFSNVSENVRNVANQASEKFKDGANEFSEKMSQTFSAKTKKNNGLQDFLDTIGKIILGFFKIIGKFLGVLFVFLGAAIILSLIIGGFSVGSLEFLNIDGNYISYPEFFYDATLPRWLLTVSLFVLVGIPFLALLILGLRMLSSNVKQVSRATSLSLLGLWIIALLMIIFTAIEFGTTHANYGKNVVKKNLTISKQDTLTVKMINNDEIYYKHNLRRSSRRHEVEVDSKRMVYTNDIRIDVNKSNTNEGYVIIQKESYGRSSIRATKNAEKIAYNFTFSNNELLLDAYFLSNIKNIFKDEEIVITLFLPTTSTIYFDNSVKSFLYNVTNENNLDEDEMTNHYFKMTNSALVCTDCATEKEDDEDKKVEDTF</sequence>
<evidence type="ECO:0000256" key="5">
    <source>
        <dbReference type="ARBA" id="ARBA00023136"/>
    </source>
</evidence>
<dbReference type="RefSeq" id="WP_340933193.1">
    <property type="nucleotide sequence ID" value="NZ_CP150496.1"/>
</dbReference>
<evidence type="ECO:0000313" key="10">
    <source>
        <dbReference type="EMBL" id="WYW55630.1"/>
    </source>
</evidence>
<dbReference type="EMBL" id="CP150496">
    <property type="protein sequence ID" value="WYW55630.1"/>
    <property type="molecule type" value="Genomic_DNA"/>
</dbReference>
<evidence type="ECO:0000259" key="8">
    <source>
        <dbReference type="Pfam" id="PF22571"/>
    </source>
</evidence>
<gene>
    <name evidence="10" type="ORF">WG950_13965</name>
</gene>
<feature type="transmembrane region" description="Helical" evidence="6">
    <location>
        <begin position="256"/>
        <end position="279"/>
    </location>
</feature>
<keyword evidence="4 6" id="KW-1133">Transmembrane helix</keyword>
<dbReference type="InterPro" id="IPR007168">
    <property type="entry name" value="Phageshock_PspC_N"/>
</dbReference>
<reference evidence="10 11" key="1">
    <citation type="submission" date="2024-03" db="EMBL/GenBank/DDBJ databases">
        <authorList>
            <person name="Cao K."/>
        </authorList>
    </citation>
    <scope>NUCLEOTIDE SEQUENCE [LARGE SCALE GENOMIC DNA]</scope>
    <source>
        <strain evidence="10 11">MCCC 1K00696</strain>
    </source>
</reference>